<gene>
    <name evidence="1" type="ORF">GCM10008938_33020</name>
</gene>
<sequence length="482" mass="54849">MFDPGPLQNLIHKPVQFARFMAEAESQNQLPELLAALQKLDKSTIRDARIARIYLKMQRIDEAKNLLAYHRDCPLCVAWYAAIVSYQGGEPQMKSLLKQFTADSFEVGADTTDIEAKARLHIARGGAYVNLKNRDQARMELEKAIMYCDALGDDATRLTALSEMARCDFLLGHQQEALDTYCNIVTVSPPGMLVDFGFDSIVGLSWLTNRTPECLKDAPWAAYTLDVMRLKRPAGQQPAPPQGVETPDAALALEKLHELIFEVNLNGPSYYSERNSERKRKLIALIHAMYHKKTNVDEVSKFILRSAQAISLCIQQDPKGLTLAEESLSAELNQIPMVVMAHFATIIQAYAYFPNVTTSSLNNALRTFKGQYHNLQEAERNWLLWWVEKFCPVALFLLTEMDERLSHYRSRFLWVFPRQAVLNGQKVSGYPYEFVCENLEGILSSSLHPASPKHRVQNKRHKDFLSGKQIYVVYDRIVSRML</sequence>
<evidence type="ECO:0008006" key="3">
    <source>
        <dbReference type="Google" id="ProtNLM"/>
    </source>
</evidence>
<protein>
    <recommendedName>
        <fullName evidence="3">Tetratricopeptide repeat protein</fullName>
    </recommendedName>
</protein>
<proteinExistence type="predicted"/>
<name>A0ABQ2D3P3_9DEIO</name>
<evidence type="ECO:0000313" key="1">
    <source>
        <dbReference type="EMBL" id="GGJ44138.1"/>
    </source>
</evidence>
<dbReference type="InterPro" id="IPR011990">
    <property type="entry name" value="TPR-like_helical_dom_sf"/>
</dbReference>
<dbReference type="Gene3D" id="1.25.40.10">
    <property type="entry name" value="Tetratricopeptide repeat domain"/>
    <property type="match status" value="1"/>
</dbReference>
<reference evidence="2" key="1">
    <citation type="journal article" date="2019" name="Int. J. Syst. Evol. Microbiol.">
        <title>The Global Catalogue of Microorganisms (GCM) 10K type strain sequencing project: providing services to taxonomists for standard genome sequencing and annotation.</title>
        <authorList>
            <consortium name="The Broad Institute Genomics Platform"/>
            <consortium name="The Broad Institute Genome Sequencing Center for Infectious Disease"/>
            <person name="Wu L."/>
            <person name="Ma J."/>
        </authorList>
    </citation>
    <scope>NUCLEOTIDE SEQUENCE [LARGE SCALE GENOMIC DNA]</scope>
    <source>
        <strain evidence="2">JCM 14370</strain>
    </source>
</reference>
<evidence type="ECO:0000313" key="2">
    <source>
        <dbReference type="Proteomes" id="UP000632222"/>
    </source>
</evidence>
<dbReference type="Proteomes" id="UP000632222">
    <property type="component" value="Unassembled WGS sequence"/>
</dbReference>
<comment type="caution">
    <text evidence="1">The sequence shown here is derived from an EMBL/GenBank/DDBJ whole genome shotgun (WGS) entry which is preliminary data.</text>
</comment>
<accession>A0ABQ2D3P3</accession>
<keyword evidence="2" id="KW-1185">Reference proteome</keyword>
<dbReference type="EMBL" id="BMOD01000014">
    <property type="protein sequence ID" value="GGJ44138.1"/>
    <property type="molecule type" value="Genomic_DNA"/>
</dbReference>
<dbReference type="SUPFAM" id="SSF48452">
    <property type="entry name" value="TPR-like"/>
    <property type="match status" value="1"/>
</dbReference>
<organism evidence="1 2">
    <name type="scientific">Deinococcus roseus</name>
    <dbReference type="NCBI Taxonomy" id="392414"/>
    <lineage>
        <taxon>Bacteria</taxon>
        <taxon>Thermotogati</taxon>
        <taxon>Deinococcota</taxon>
        <taxon>Deinococci</taxon>
        <taxon>Deinococcales</taxon>
        <taxon>Deinococcaceae</taxon>
        <taxon>Deinococcus</taxon>
    </lineage>
</organism>